<comment type="caution">
    <text evidence="1">The sequence shown here is derived from an EMBL/GenBank/DDBJ whole genome shotgun (WGS) entry which is preliminary data.</text>
</comment>
<dbReference type="EMBL" id="VINQ01000224">
    <property type="protein sequence ID" value="KAA0907718.1"/>
    <property type="molecule type" value="Genomic_DNA"/>
</dbReference>
<sequence length="122" mass="13597">RDAALAQKLAFRDPRSQPTVQPLPTNKGVTLARTRLAGMLGVPLYDLDRLDLRANTTLQHELQESVTAYLQKLADPDYAAQLGLIGERLLTPTSTRSVRYSFTLFERTPSGNQVRVQTDNTD</sequence>
<accession>A0A5A9YS79</accession>
<dbReference type="RefSeq" id="WP_223145567.1">
    <property type="nucleotide sequence ID" value="NZ_VINQ01000224.1"/>
</dbReference>
<evidence type="ECO:0000313" key="1">
    <source>
        <dbReference type="EMBL" id="KAA0907718.1"/>
    </source>
</evidence>
<reference evidence="1 2" key="1">
    <citation type="submission" date="2019-07" db="EMBL/GenBank/DDBJ databases">
        <title>Aquicoccus porphyridii gen. nov., sp. nov., isolated from a small marine red alga, Porphyridium marinum.</title>
        <authorList>
            <person name="Liu L."/>
        </authorList>
    </citation>
    <scope>NUCLEOTIDE SEQUENCE [LARGE SCALE GENOMIC DNA]</scope>
    <source>
        <strain evidence="1 2">L1 8-17</strain>
    </source>
</reference>
<name>A0A5A9YS79_9RHOB</name>
<feature type="non-terminal residue" evidence="1">
    <location>
        <position position="1"/>
    </location>
</feature>
<keyword evidence="2" id="KW-1185">Reference proteome</keyword>
<feature type="non-terminal residue" evidence="1">
    <location>
        <position position="122"/>
    </location>
</feature>
<proteinExistence type="predicted"/>
<keyword evidence="1" id="KW-0808">Transferase</keyword>
<evidence type="ECO:0000313" key="2">
    <source>
        <dbReference type="Proteomes" id="UP000325291"/>
    </source>
</evidence>
<gene>
    <name evidence="1" type="ORF">FLO80_22560</name>
</gene>
<organism evidence="1 2">
    <name type="scientific">Aquicoccus porphyridii</name>
    <dbReference type="NCBI Taxonomy" id="1852029"/>
    <lineage>
        <taxon>Bacteria</taxon>
        <taxon>Pseudomonadati</taxon>
        <taxon>Pseudomonadota</taxon>
        <taxon>Alphaproteobacteria</taxon>
        <taxon>Rhodobacterales</taxon>
        <taxon>Paracoccaceae</taxon>
        <taxon>Aquicoccus</taxon>
    </lineage>
</organism>
<protein>
    <submittedName>
        <fullName evidence="1">Glycosyl transferase family 51</fullName>
    </submittedName>
</protein>
<dbReference type="AlphaFoldDB" id="A0A5A9YS79"/>
<dbReference type="Proteomes" id="UP000325291">
    <property type="component" value="Unassembled WGS sequence"/>
</dbReference>
<dbReference type="GO" id="GO:0016740">
    <property type="term" value="F:transferase activity"/>
    <property type="evidence" value="ECO:0007669"/>
    <property type="project" value="UniProtKB-KW"/>
</dbReference>